<keyword evidence="2" id="KW-1185">Reference proteome</keyword>
<protein>
    <submittedName>
        <fullName evidence="3">Uncharacterized protein</fullName>
    </submittedName>
</protein>
<accession>A0A1I7TSV9</accession>
<reference evidence="3" key="1">
    <citation type="submission" date="2016-11" db="UniProtKB">
        <authorList>
            <consortium name="WormBaseParasite"/>
        </authorList>
    </citation>
    <scope>IDENTIFICATION</scope>
</reference>
<dbReference type="AlphaFoldDB" id="A0A1I7TSV9"/>
<name>A0A1I7TSV9_9PELO</name>
<evidence type="ECO:0000313" key="3">
    <source>
        <dbReference type="WBParaSite" id="Csp11.Scaffold629.g11437.t1"/>
    </source>
</evidence>
<evidence type="ECO:0000313" key="2">
    <source>
        <dbReference type="Proteomes" id="UP000095282"/>
    </source>
</evidence>
<feature type="compositionally biased region" description="Low complexity" evidence="1">
    <location>
        <begin position="61"/>
        <end position="71"/>
    </location>
</feature>
<evidence type="ECO:0000256" key="1">
    <source>
        <dbReference type="SAM" id="MobiDB-lite"/>
    </source>
</evidence>
<dbReference type="WBParaSite" id="Csp11.Scaffold629.g11437.t1">
    <property type="protein sequence ID" value="Csp11.Scaffold629.g11437.t1"/>
    <property type="gene ID" value="Csp11.Scaffold629.g11437"/>
</dbReference>
<sequence>MLIAKLGSKIISSFDIHFQGLIQEKKARRGGNIAILQRRKPIVSIDEDGDTENRTKNENGQAVATARTSARRSALLQRARVI</sequence>
<organism evidence="2 3">
    <name type="scientific">Caenorhabditis tropicalis</name>
    <dbReference type="NCBI Taxonomy" id="1561998"/>
    <lineage>
        <taxon>Eukaryota</taxon>
        <taxon>Metazoa</taxon>
        <taxon>Ecdysozoa</taxon>
        <taxon>Nematoda</taxon>
        <taxon>Chromadorea</taxon>
        <taxon>Rhabditida</taxon>
        <taxon>Rhabditina</taxon>
        <taxon>Rhabditomorpha</taxon>
        <taxon>Rhabditoidea</taxon>
        <taxon>Rhabditidae</taxon>
        <taxon>Peloderinae</taxon>
        <taxon>Caenorhabditis</taxon>
    </lineage>
</organism>
<proteinExistence type="predicted"/>
<feature type="region of interest" description="Disordered" evidence="1">
    <location>
        <begin position="47"/>
        <end position="71"/>
    </location>
</feature>
<dbReference type="Proteomes" id="UP000095282">
    <property type="component" value="Unplaced"/>
</dbReference>